<sequence length="893" mass="98256">MATPTPKSRQSKSADPSQESHGSSVVIQQHSKAGSESSKSSQAAAVEIASPPVQTQAAAVDVVELKQLVSKSPADSRSRTISEKSAPQHPVERPEPAPRERHQQDRTPSQSSNATERGQNDNHSVSEGATRTSRRSAGGEEKPTAAPRSQSRRQSPEKRSSSALLEGNALADLQHPPTESGSAVMPAWQSSSGRTTSRDVVSREPRSETDRGPFSSTPSQHTLSSENEGFAGEKREVSSKLRASKSSDTAKAADTLESSSAGEPPSEPPPAEPSTAPPTEERYEEAQSKVPHYEEQTARIPSWKRLLVAPKNRPTDERIKKEVAAPPPLPLSAKDTNSFAYKTVRDRLPVILTKVIDTVFRDRMDIERVLGPEAREETKAVVGRLAKLRNEMLTNKPMICIEDDFEDAEIWNSVLHEYTSKNGCTPRWYEAPWLYIETYFYRRIFEAFQLTTKLRDYDPFSKLKRDALYGSFNAVRALCDFLRWNTPRDAALETLQQTTYRLLEVSLWGNRCDLSLSCGADSSTLAGSLQLTERLRPYIISNHADQLLQHLCRLRARNLDGETIKLHYVLDNSGYELATDLVLLDFLHETQYVSTVIIHAKAIPWYVSDVMRRDLFWTLRELEDSDHAATQALGERCQRRIMEGAWYVMDDIFWTQSFDYAEMATRRPELYELLRSADLLLFKGDLNYRKLVGDLSWNPTVPFKQALRGFEPTFVCALRTMKADTVAGIDPVTVSEVVHRSPDWMVTGDYAVIQCAGVEHAKGPSLVPTPEIAGSPKKSSTVTPVRESGTSASVHTAVSVHQEQSSDMHQEARGSSGAVPERASSTGVSGTATAVSATAGSRSAVSAAAAASSSTGQEPAQQSTTPSSVPDDTKKRSGTSCSEAKDALPQRSD</sequence>
<evidence type="ECO:0000313" key="1">
    <source>
        <dbReference type="EMBL" id="KAH6939645.1"/>
    </source>
</evidence>
<gene>
    <name evidence="1" type="ORF">HPB50_020246</name>
</gene>
<proteinExistence type="predicted"/>
<organism evidence="1 2">
    <name type="scientific">Hyalomma asiaticum</name>
    <name type="common">Tick</name>
    <dbReference type="NCBI Taxonomy" id="266040"/>
    <lineage>
        <taxon>Eukaryota</taxon>
        <taxon>Metazoa</taxon>
        <taxon>Ecdysozoa</taxon>
        <taxon>Arthropoda</taxon>
        <taxon>Chelicerata</taxon>
        <taxon>Arachnida</taxon>
        <taxon>Acari</taxon>
        <taxon>Parasitiformes</taxon>
        <taxon>Ixodida</taxon>
        <taxon>Ixodoidea</taxon>
        <taxon>Ixodidae</taxon>
        <taxon>Hyalomminae</taxon>
        <taxon>Hyalomma</taxon>
    </lineage>
</organism>
<keyword evidence="2" id="KW-1185">Reference proteome</keyword>
<accession>A0ACB7SYG1</accession>
<dbReference type="EMBL" id="CM023482">
    <property type="protein sequence ID" value="KAH6939645.1"/>
    <property type="molecule type" value="Genomic_DNA"/>
</dbReference>
<protein>
    <submittedName>
        <fullName evidence="1">Uncharacterized protein</fullName>
    </submittedName>
</protein>
<comment type="caution">
    <text evidence="1">The sequence shown here is derived from an EMBL/GenBank/DDBJ whole genome shotgun (WGS) entry which is preliminary data.</text>
</comment>
<evidence type="ECO:0000313" key="2">
    <source>
        <dbReference type="Proteomes" id="UP000821845"/>
    </source>
</evidence>
<dbReference type="Proteomes" id="UP000821845">
    <property type="component" value="Chromosome 2"/>
</dbReference>
<name>A0ACB7SYG1_HYAAI</name>
<reference evidence="1" key="1">
    <citation type="submission" date="2020-05" db="EMBL/GenBank/DDBJ databases">
        <title>Large-scale comparative analyses of tick genomes elucidate their genetic diversity and vector capacities.</title>
        <authorList>
            <person name="Jia N."/>
            <person name="Wang J."/>
            <person name="Shi W."/>
            <person name="Du L."/>
            <person name="Sun Y."/>
            <person name="Zhan W."/>
            <person name="Jiang J."/>
            <person name="Wang Q."/>
            <person name="Zhang B."/>
            <person name="Ji P."/>
            <person name="Sakyi L.B."/>
            <person name="Cui X."/>
            <person name="Yuan T."/>
            <person name="Jiang B."/>
            <person name="Yang W."/>
            <person name="Lam T.T.-Y."/>
            <person name="Chang Q."/>
            <person name="Ding S."/>
            <person name="Wang X."/>
            <person name="Zhu J."/>
            <person name="Ruan X."/>
            <person name="Zhao L."/>
            <person name="Wei J."/>
            <person name="Que T."/>
            <person name="Du C."/>
            <person name="Cheng J."/>
            <person name="Dai P."/>
            <person name="Han X."/>
            <person name="Huang E."/>
            <person name="Gao Y."/>
            <person name="Liu J."/>
            <person name="Shao H."/>
            <person name="Ye R."/>
            <person name="Li L."/>
            <person name="Wei W."/>
            <person name="Wang X."/>
            <person name="Wang C."/>
            <person name="Yang T."/>
            <person name="Huo Q."/>
            <person name="Li W."/>
            <person name="Guo W."/>
            <person name="Chen H."/>
            <person name="Zhou L."/>
            <person name="Ni X."/>
            <person name="Tian J."/>
            <person name="Zhou Y."/>
            <person name="Sheng Y."/>
            <person name="Liu T."/>
            <person name="Pan Y."/>
            <person name="Xia L."/>
            <person name="Li J."/>
            <person name="Zhao F."/>
            <person name="Cao W."/>
        </authorList>
    </citation>
    <scope>NUCLEOTIDE SEQUENCE</scope>
    <source>
        <strain evidence="1">Hyas-2018</strain>
    </source>
</reference>